<dbReference type="Proteomes" id="UP000564378">
    <property type="component" value="Unassembled WGS sequence"/>
</dbReference>
<comment type="caution">
    <text evidence="2">The sequence shown here is derived from an EMBL/GenBank/DDBJ whole genome shotgun (WGS) entry which is preliminary data.</text>
</comment>
<evidence type="ECO:0000256" key="1">
    <source>
        <dbReference type="SAM" id="SignalP"/>
    </source>
</evidence>
<dbReference type="InterPro" id="IPR042245">
    <property type="entry name" value="Tgt2/MlaC_sf"/>
</dbReference>
<name>A0A842HXU4_9SPHN</name>
<evidence type="ECO:0000313" key="3">
    <source>
        <dbReference type="Proteomes" id="UP000564378"/>
    </source>
</evidence>
<dbReference type="AlphaFoldDB" id="A0A842HXU4"/>
<feature type="chain" id="PRO_5032420437" evidence="1">
    <location>
        <begin position="29"/>
        <end position="199"/>
    </location>
</feature>
<reference evidence="2 3" key="1">
    <citation type="submission" date="2020-08" db="EMBL/GenBank/DDBJ databases">
        <title>Draft genome sequence of Parasphingopyxis sp. GrpM-11.</title>
        <authorList>
            <person name="Oh J."/>
            <person name="Roh D.-H."/>
        </authorList>
    </citation>
    <scope>NUCLEOTIDE SEQUENCE [LARGE SCALE GENOMIC DNA]</scope>
    <source>
        <strain evidence="2 3">GrpM-11</strain>
    </source>
</reference>
<dbReference type="Gene3D" id="3.10.450.710">
    <property type="entry name" value="Tgt2/MlaC"/>
    <property type="match status" value="1"/>
</dbReference>
<protein>
    <submittedName>
        <fullName evidence="2">ABC transporter substrate-binding protein</fullName>
    </submittedName>
</protein>
<dbReference type="EMBL" id="JACJVJ010000002">
    <property type="protein sequence ID" value="MBC2777762.1"/>
    <property type="molecule type" value="Genomic_DNA"/>
</dbReference>
<feature type="signal peptide" evidence="1">
    <location>
        <begin position="1"/>
        <end position="28"/>
    </location>
</feature>
<dbReference type="PANTHER" id="PTHR36573:SF1">
    <property type="entry name" value="INTERMEMBRANE PHOSPHOLIPID TRANSPORT SYSTEM BINDING PROTEIN MLAC"/>
    <property type="match status" value="1"/>
</dbReference>
<dbReference type="PANTHER" id="PTHR36573">
    <property type="entry name" value="INTERMEMBRANE PHOSPHOLIPID TRANSPORT SYSTEM BINDING PROTEIN MLAC"/>
    <property type="match status" value="1"/>
</dbReference>
<sequence>MLRISKLALGAMLSAGIAAPALVTPASAAVSQSNPSAFVETLASDGLAVLRSGSEAQRRGQFRSLLGQHFAVEAIGDQLLGRWRNQITPAQYSAYRRALPGFILGTYADRLSSYSRANVEVINARQQGSSYLVQTRITNPGSRPVSAIWYLTRSGSRYQVYNMRVANINLTLNQRQDFDAYIQRRGFDQLVAFMESRGA</sequence>
<accession>A0A842HXU4</accession>
<evidence type="ECO:0000313" key="2">
    <source>
        <dbReference type="EMBL" id="MBC2777762.1"/>
    </source>
</evidence>
<proteinExistence type="predicted"/>
<dbReference type="Pfam" id="PF05494">
    <property type="entry name" value="MlaC"/>
    <property type="match status" value="1"/>
</dbReference>
<keyword evidence="1" id="KW-0732">Signal</keyword>
<dbReference type="InterPro" id="IPR008869">
    <property type="entry name" value="MlaC/ttg2D"/>
</dbReference>
<keyword evidence="3" id="KW-1185">Reference proteome</keyword>
<organism evidence="2 3">
    <name type="scientific">Parasphingopyxis marina</name>
    <dbReference type="NCBI Taxonomy" id="2761622"/>
    <lineage>
        <taxon>Bacteria</taxon>
        <taxon>Pseudomonadati</taxon>
        <taxon>Pseudomonadota</taxon>
        <taxon>Alphaproteobacteria</taxon>
        <taxon>Sphingomonadales</taxon>
        <taxon>Sphingomonadaceae</taxon>
        <taxon>Parasphingopyxis</taxon>
    </lineage>
</organism>
<gene>
    <name evidence="2" type="ORF">H6P80_09020</name>
</gene>
<dbReference type="RefSeq" id="WP_185801077.1">
    <property type="nucleotide sequence ID" value="NZ_JACJVJ010000002.1"/>
</dbReference>